<reference evidence="11 12" key="1">
    <citation type="journal article" date="2018" name="Mol. Biol. Evol.">
        <title>Broad Genomic Sampling Reveals a Smut Pathogenic Ancestry of the Fungal Clade Ustilaginomycotina.</title>
        <authorList>
            <person name="Kijpornyongpan T."/>
            <person name="Mondo S.J."/>
            <person name="Barry K."/>
            <person name="Sandor L."/>
            <person name="Lee J."/>
            <person name="Lipzen A."/>
            <person name="Pangilinan J."/>
            <person name="LaButti K."/>
            <person name="Hainaut M."/>
            <person name="Henrissat B."/>
            <person name="Grigoriev I.V."/>
            <person name="Spatafora J.W."/>
            <person name="Aime M.C."/>
        </authorList>
    </citation>
    <scope>NUCLEOTIDE SEQUENCE [LARGE SCALE GENOMIC DNA]</scope>
    <source>
        <strain evidence="11 12">MCA 4198</strain>
    </source>
</reference>
<feature type="region of interest" description="Disordered" evidence="10">
    <location>
        <begin position="1"/>
        <end position="34"/>
    </location>
</feature>
<dbReference type="GO" id="GO:0030150">
    <property type="term" value="P:protein import into mitochondrial matrix"/>
    <property type="evidence" value="ECO:0007669"/>
    <property type="project" value="InterPro"/>
</dbReference>
<dbReference type="Proteomes" id="UP000245768">
    <property type="component" value="Unassembled WGS sequence"/>
</dbReference>
<sequence>MTTPQPANPFFPPGVPAPPNTGNEQLGPGAPSPFIHEEKPLYPLRAQESHASSFFAFAEPILGPFGRVLDKIAEKRRALDLPFPGTAEHLQKETKQTLLSNFFYDGARADMVKTLSVNPIFQVTHAFSMGATSAQGPVPPSYNFGAVYGSDKVFMQAGLDDSMSVTMRANGRLARGHISKVQAQLAAQEGASFVQLEHDYQGLDHAANIKALNPSPTDGAGIYVANYIQSLTRNFALGVETIYQRQSADAQESMMGYLAKWTSNSRDAIATAQWQAQGMLGCTYWQRLSDRVEAAADLQVITAAGKREAQATVGAKYDFRMSTFRAQIDSSGKIASQLETRLAQAFAFTVGGEIDHLRSQAKFGLGISLESSPSEMMMDPNSPPPPPPSVPM</sequence>
<feature type="compositionally biased region" description="Pro residues" evidence="10">
    <location>
        <begin position="381"/>
        <end position="392"/>
    </location>
</feature>
<dbReference type="InterPro" id="IPR037930">
    <property type="entry name" value="Tom40"/>
</dbReference>
<evidence type="ECO:0000256" key="1">
    <source>
        <dbReference type="ARBA" id="ARBA00004374"/>
    </source>
</evidence>
<dbReference type="OrthoDB" id="19656at2759"/>
<comment type="similarity">
    <text evidence="2">Belongs to the Tom40 family.</text>
</comment>
<comment type="subcellular location">
    <subcellularLocation>
        <location evidence="1">Mitochondrion outer membrane</location>
        <topology evidence="1">Multi-pass membrane protein</topology>
    </subcellularLocation>
</comment>
<dbReference type="RefSeq" id="XP_025375675.1">
    <property type="nucleotide sequence ID" value="XM_025519327.1"/>
</dbReference>
<keyword evidence="3" id="KW-0813">Transport</keyword>
<dbReference type="GO" id="GO:0005741">
    <property type="term" value="C:mitochondrial outer membrane"/>
    <property type="evidence" value="ECO:0007669"/>
    <property type="project" value="UniProtKB-SubCell"/>
</dbReference>
<evidence type="ECO:0000256" key="10">
    <source>
        <dbReference type="SAM" id="MobiDB-lite"/>
    </source>
</evidence>
<dbReference type="GeneID" id="37041243"/>
<dbReference type="Pfam" id="PF01459">
    <property type="entry name" value="Porin_3"/>
    <property type="match status" value="1"/>
</dbReference>
<dbReference type="InterPro" id="IPR027246">
    <property type="entry name" value="Porin_Euk/Tom40"/>
</dbReference>
<evidence type="ECO:0000256" key="4">
    <source>
        <dbReference type="ARBA" id="ARBA00022452"/>
    </source>
</evidence>
<feature type="region of interest" description="Disordered" evidence="10">
    <location>
        <begin position="371"/>
        <end position="392"/>
    </location>
</feature>
<evidence type="ECO:0000256" key="2">
    <source>
        <dbReference type="ARBA" id="ARBA00010510"/>
    </source>
</evidence>
<keyword evidence="9" id="KW-0472">Membrane</keyword>
<feature type="compositionally biased region" description="Pro residues" evidence="10">
    <location>
        <begin position="1"/>
        <end position="19"/>
    </location>
</feature>
<keyword evidence="8" id="KW-0496">Mitochondrion</keyword>
<accession>A0A316YGD3</accession>
<evidence type="ECO:0000256" key="7">
    <source>
        <dbReference type="ARBA" id="ARBA00022927"/>
    </source>
</evidence>
<dbReference type="GO" id="GO:0008320">
    <property type="term" value="F:protein transmembrane transporter activity"/>
    <property type="evidence" value="ECO:0007669"/>
    <property type="project" value="InterPro"/>
</dbReference>
<dbReference type="InterPro" id="IPR023614">
    <property type="entry name" value="Porin_dom_sf"/>
</dbReference>
<dbReference type="STRING" id="215250.A0A316YGD3"/>
<dbReference type="InParanoid" id="A0A316YGD3"/>
<organism evidence="11 12">
    <name type="scientific">Acaromyces ingoldii</name>
    <dbReference type="NCBI Taxonomy" id="215250"/>
    <lineage>
        <taxon>Eukaryota</taxon>
        <taxon>Fungi</taxon>
        <taxon>Dikarya</taxon>
        <taxon>Basidiomycota</taxon>
        <taxon>Ustilaginomycotina</taxon>
        <taxon>Exobasidiomycetes</taxon>
        <taxon>Exobasidiales</taxon>
        <taxon>Cryptobasidiaceae</taxon>
        <taxon>Acaromyces</taxon>
    </lineage>
</organism>
<keyword evidence="5" id="KW-0812">Transmembrane</keyword>
<keyword evidence="6" id="KW-1000">Mitochondrion outer membrane</keyword>
<evidence type="ECO:0000256" key="8">
    <source>
        <dbReference type="ARBA" id="ARBA00023128"/>
    </source>
</evidence>
<evidence type="ECO:0000313" key="11">
    <source>
        <dbReference type="EMBL" id="PWN88477.1"/>
    </source>
</evidence>
<dbReference type="PANTHER" id="PTHR10802">
    <property type="entry name" value="MITOCHONDRIAL IMPORT RECEPTOR SUBUNIT TOM40"/>
    <property type="match status" value="1"/>
</dbReference>
<dbReference type="CDD" id="cd07305">
    <property type="entry name" value="Porin3_Tom40"/>
    <property type="match status" value="1"/>
</dbReference>
<dbReference type="FunCoup" id="A0A316YGD3">
    <property type="interactions" value="211"/>
</dbReference>
<dbReference type="EMBL" id="KZ819638">
    <property type="protein sequence ID" value="PWN88477.1"/>
    <property type="molecule type" value="Genomic_DNA"/>
</dbReference>
<dbReference type="AlphaFoldDB" id="A0A316YGD3"/>
<feature type="compositionally biased region" description="Low complexity" evidence="10">
    <location>
        <begin position="371"/>
        <end position="380"/>
    </location>
</feature>
<keyword evidence="4" id="KW-1134">Transmembrane beta strand</keyword>
<keyword evidence="12" id="KW-1185">Reference proteome</keyword>
<evidence type="ECO:0000256" key="9">
    <source>
        <dbReference type="ARBA" id="ARBA00023136"/>
    </source>
</evidence>
<gene>
    <name evidence="11" type="ORF">FA10DRAFT_244021</name>
</gene>
<protein>
    <submittedName>
        <fullName evidence="11">Uncharacterized protein</fullName>
    </submittedName>
</protein>
<dbReference type="Gene3D" id="2.40.160.10">
    <property type="entry name" value="Porin"/>
    <property type="match status" value="1"/>
</dbReference>
<keyword evidence="7" id="KW-0653">Protein transport</keyword>
<proteinExistence type="inferred from homology"/>
<evidence type="ECO:0000256" key="3">
    <source>
        <dbReference type="ARBA" id="ARBA00022448"/>
    </source>
</evidence>
<evidence type="ECO:0000313" key="12">
    <source>
        <dbReference type="Proteomes" id="UP000245768"/>
    </source>
</evidence>
<evidence type="ECO:0000256" key="6">
    <source>
        <dbReference type="ARBA" id="ARBA00022787"/>
    </source>
</evidence>
<evidence type="ECO:0000256" key="5">
    <source>
        <dbReference type="ARBA" id="ARBA00022692"/>
    </source>
</evidence>
<name>A0A316YGD3_9BASI</name>